<keyword evidence="3" id="KW-0285">Flavoprotein</keyword>
<evidence type="ECO:0000313" key="7">
    <source>
        <dbReference type="EMBL" id="KAI7734310.1"/>
    </source>
</evidence>
<dbReference type="EMBL" id="JAMZMK010009764">
    <property type="protein sequence ID" value="KAI7734310.1"/>
    <property type="molecule type" value="Genomic_DNA"/>
</dbReference>
<evidence type="ECO:0000259" key="6">
    <source>
        <dbReference type="Pfam" id="PF00724"/>
    </source>
</evidence>
<evidence type="ECO:0000256" key="3">
    <source>
        <dbReference type="ARBA" id="ARBA00022630"/>
    </source>
</evidence>
<dbReference type="GO" id="GO:0010181">
    <property type="term" value="F:FMN binding"/>
    <property type="evidence" value="ECO:0007669"/>
    <property type="project" value="InterPro"/>
</dbReference>
<evidence type="ECO:0000256" key="1">
    <source>
        <dbReference type="ARBA" id="ARBA00001917"/>
    </source>
</evidence>
<reference evidence="7" key="1">
    <citation type="submission" date="2022-06" db="EMBL/GenBank/DDBJ databases">
        <title>Uncovering the hologenomic basis of an extraordinary plant invasion.</title>
        <authorList>
            <person name="Bieker V.C."/>
            <person name="Martin M.D."/>
            <person name="Gilbert T."/>
            <person name="Hodgins K."/>
            <person name="Battlay P."/>
            <person name="Petersen B."/>
            <person name="Wilson J."/>
        </authorList>
    </citation>
    <scope>NUCLEOTIDE SEQUENCE</scope>
    <source>
        <strain evidence="7">AA19_3_7</strain>
        <tissue evidence="7">Leaf</tissue>
    </source>
</reference>
<keyword evidence="4" id="KW-0288">FMN</keyword>
<proteinExistence type="inferred from homology"/>
<dbReference type="PANTHER" id="PTHR22893">
    <property type="entry name" value="NADH OXIDOREDUCTASE-RELATED"/>
    <property type="match status" value="1"/>
</dbReference>
<evidence type="ECO:0000256" key="4">
    <source>
        <dbReference type="ARBA" id="ARBA00022643"/>
    </source>
</evidence>
<name>A0AAD5C3G8_AMBAR</name>
<dbReference type="InterPro" id="IPR013785">
    <property type="entry name" value="Aldolase_TIM"/>
</dbReference>
<dbReference type="PANTHER" id="PTHR22893:SF91">
    <property type="entry name" value="NADPH DEHYDROGENASE 2-RELATED"/>
    <property type="match status" value="1"/>
</dbReference>
<keyword evidence="8" id="KW-1185">Reference proteome</keyword>
<dbReference type="Pfam" id="PF00724">
    <property type="entry name" value="Oxidored_FMN"/>
    <property type="match status" value="1"/>
</dbReference>
<comment type="similarity">
    <text evidence="2">Belongs to the NADH:flavin oxidoreductase/NADH oxidase family.</text>
</comment>
<dbReference type="Gene3D" id="3.20.20.70">
    <property type="entry name" value="Aldolase class I"/>
    <property type="match status" value="2"/>
</dbReference>
<comment type="cofactor">
    <cofactor evidence="1">
        <name>FMN</name>
        <dbReference type="ChEBI" id="CHEBI:58210"/>
    </cofactor>
</comment>
<gene>
    <name evidence="7" type="ORF">M8C21_011679</name>
</gene>
<feature type="domain" description="NADH:flavin oxidoreductase/NADH oxidase N-terminal" evidence="6">
    <location>
        <begin position="90"/>
        <end position="233"/>
    </location>
</feature>
<keyword evidence="5" id="KW-0521">NADP</keyword>
<dbReference type="InterPro" id="IPR045247">
    <property type="entry name" value="Oye-like"/>
</dbReference>
<accession>A0AAD5C3G8</accession>
<organism evidence="7 8">
    <name type="scientific">Ambrosia artemisiifolia</name>
    <name type="common">Common ragweed</name>
    <dbReference type="NCBI Taxonomy" id="4212"/>
    <lineage>
        <taxon>Eukaryota</taxon>
        <taxon>Viridiplantae</taxon>
        <taxon>Streptophyta</taxon>
        <taxon>Embryophyta</taxon>
        <taxon>Tracheophyta</taxon>
        <taxon>Spermatophyta</taxon>
        <taxon>Magnoliopsida</taxon>
        <taxon>eudicotyledons</taxon>
        <taxon>Gunneridae</taxon>
        <taxon>Pentapetalae</taxon>
        <taxon>asterids</taxon>
        <taxon>campanulids</taxon>
        <taxon>Asterales</taxon>
        <taxon>Asteraceae</taxon>
        <taxon>Asteroideae</taxon>
        <taxon>Heliantheae alliance</taxon>
        <taxon>Heliantheae</taxon>
        <taxon>Ambrosia</taxon>
    </lineage>
</organism>
<evidence type="ECO:0000313" key="8">
    <source>
        <dbReference type="Proteomes" id="UP001206925"/>
    </source>
</evidence>
<comment type="caution">
    <text evidence="7">The sequence shown here is derived from an EMBL/GenBank/DDBJ whole genome shotgun (WGS) entry which is preliminary data.</text>
</comment>
<dbReference type="SUPFAM" id="SSF51395">
    <property type="entry name" value="FMN-linked oxidoreductases"/>
    <property type="match status" value="1"/>
</dbReference>
<sequence>MEPSSVKDGDGYEFCCCVGTANNAKIVRQCFQPNGQEPISSTDIGLPNQVLANGIDIARFTPPRKQTTQDIPLVVNDFRVAARNAIEADRVNDRANEYGGSLENLCRFALEVVDAIVKEIGAHKVGMRLSPYAAYMQSSDSNPKALGLYMAEALNKYNILYYHMVEPRMKAIGEKVDCPHSLVPMRKVFKGTFISAGGYDMEESENRTDLVAYGRLFLANPDLSKRFELNAPLNKYNR</sequence>
<evidence type="ECO:0000256" key="2">
    <source>
        <dbReference type="ARBA" id="ARBA00005979"/>
    </source>
</evidence>
<evidence type="ECO:0000256" key="5">
    <source>
        <dbReference type="ARBA" id="ARBA00022857"/>
    </source>
</evidence>
<dbReference type="GO" id="GO:0016491">
    <property type="term" value="F:oxidoreductase activity"/>
    <property type="evidence" value="ECO:0007669"/>
    <property type="project" value="InterPro"/>
</dbReference>
<dbReference type="InterPro" id="IPR001155">
    <property type="entry name" value="OxRdtase_FMN_N"/>
</dbReference>
<dbReference type="AlphaFoldDB" id="A0AAD5C3G8"/>
<protein>
    <recommendedName>
        <fullName evidence="6">NADH:flavin oxidoreductase/NADH oxidase N-terminal domain-containing protein</fullName>
    </recommendedName>
</protein>
<dbReference type="Proteomes" id="UP001206925">
    <property type="component" value="Unassembled WGS sequence"/>
</dbReference>